<sequence length="310" mass="34629">MASSSESEEDTDDEVDIPLAPPGAIRKQRTSVSAEAFGEWNQRVLFEPPVYPKSPEQMQELCDVVSKSFLFNSLELKDLEVVLMAMKGPLVIEPGYRLIQEGDSGDHLYVVTDGAMDCVKVFDGVEMVVKTCVKGDLFGELALMYNCPRGASVQCREESTLWELERGTFNNVVMEAVQRKRAQCMSALRRVPLFANMSQGELESIIDALKMERYPEGSLIIQQGDVGEHFFIVYEGQVLASKYSPDAEPMTMLHEAGDYFGELALLHGEPRAASVSAYTEACLLSMDRATFKRLMGSVETYLESHTDRYE</sequence>
<proteinExistence type="inferred from homology"/>
<dbReference type="InterPro" id="IPR014710">
    <property type="entry name" value="RmlC-like_jellyroll"/>
</dbReference>
<evidence type="ECO:0000256" key="7">
    <source>
        <dbReference type="PIRSR" id="PIRSR000548-1"/>
    </source>
</evidence>
<evidence type="ECO:0000256" key="6">
    <source>
        <dbReference type="ARBA" id="ARBA00023149"/>
    </source>
</evidence>
<dbReference type="InterPro" id="IPR012198">
    <property type="entry name" value="cAMP_dep_PK_reg_su"/>
</dbReference>
<dbReference type="EMBL" id="CAJNNV010001651">
    <property type="protein sequence ID" value="CAE8585484.1"/>
    <property type="molecule type" value="Genomic_DNA"/>
</dbReference>
<feature type="binding site" evidence="7">
    <location>
        <position position="262"/>
    </location>
    <ligand>
        <name>3',5'-cyclic AMP</name>
        <dbReference type="ChEBI" id="CHEBI:58165"/>
        <label>2</label>
    </ligand>
</feature>
<dbReference type="PIRSF" id="PIRSF000548">
    <property type="entry name" value="PK_regulatory"/>
    <property type="match status" value="1"/>
</dbReference>
<accession>A0A813DIZ2</accession>
<dbReference type="Pfam" id="PF00027">
    <property type="entry name" value="cNMP_binding"/>
    <property type="match status" value="2"/>
</dbReference>
<dbReference type="PANTHER" id="PTHR11635">
    <property type="entry name" value="CAMP-DEPENDENT PROTEIN KINASE REGULATORY CHAIN"/>
    <property type="match status" value="1"/>
</dbReference>
<feature type="domain" description="Cyclic nucleotide-binding" evidence="9">
    <location>
        <begin position="193"/>
        <end position="310"/>
    </location>
</feature>
<keyword evidence="5 7" id="KW-0547">Nucleotide-binding</keyword>
<keyword evidence="2" id="KW-0597">Phosphoprotein</keyword>
<evidence type="ECO:0000256" key="5">
    <source>
        <dbReference type="ARBA" id="ARBA00022741"/>
    </source>
</evidence>
<evidence type="ECO:0000256" key="3">
    <source>
        <dbReference type="ARBA" id="ARBA00022566"/>
    </source>
</evidence>
<feature type="compositionally biased region" description="Acidic residues" evidence="8">
    <location>
        <begin position="1"/>
        <end position="16"/>
    </location>
</feature>
<evidence type="ECO:0000256" key="2">
    <source>
        <dbReference type="ARBA" id="ARBA00022553"/>
    </source>
</evidence>
<evidence type="ECO:0000259" key="9">
    <source>
        <dbReference type="PROSITE" id="PS50042"/>
    </source>
</evidence>
<dbReference type="GO" id="GO:0030552">
    <property type="term" value="F:cAMP binding"/>
    <property type="evidence" value="ECO:0007669"/>
    <property type="project" value="UniProtKB-KW"/>
</dbReference>
<keyword evidence="4" id="KW-0677">Repeat</keyword>
<dbReference type="InterPro" id="IPR000595">
    <property type="entry name" value="cNMP-bd_dom"/>
</dbReference>
<dbReference type="CDD" id="cd00038">
    <property type="entry name" value="CAP_ED"/>
    <property type="match status" value="2"/>
</dbReference>
<dbReference type="AlphaFoldDB" id="A0A813DIZ2"/>
<feature type="domain" description="Cyclic nucleotide-binding" evidence="9">
    <location>
        <begin position="70"/>
        <end position="190"/>
    </location>
</feature>
<evidence type="ECO:0000256" key="1">
    <source>
        <dbReference type="ARBA" id="ARBA00005753"/>
    </source>
</evidence>
<dbReference type="PROSITE" id="PS50042">
    <property type="entry name" value="CNMP_BINDING_3"/>
    <property type="match status" value="2"/>
</dbReference>
<gene>
    <name evidence="10" type="ORF">PGLA1383_LOCUS4391</name>
</gene>
<evidence type="ECO:0000256" key="4">
    <source>
        <dbReference type="ARBA" id="ARBA00022737"/>
    </source>
</evidence>
<dbReference type="Proteomes" id="UP000654075">
    <property type="component" value="Unassembled WGS sequence"/>
</dbReference>
<comment type="caution">
    <text evidence="10">The sequence shown here is derived from an EMBL/GenBank/DDBJ whole genome shotgun (WGS) entry which is preliminary data.</text>
</comment>
<feature type="binding site" evidence="7">
    <location>
        <position position="140"/>
    </location>
    <ligand>
        <name>3',5'-cyclic AMP</name>
        <dbReference type="ChEBI" id="CHEBI:58165"/>
        <label>1</label>
    </ligand>
</feature>
<dbReference type="PROSITE" id="PS00889">
    <property type="entry name" value="CNMP_BINDING_2"/>
    <property type="match status" value="1"/>
</dbReference>
<dbReference type="OrthoDB" id="417078at2759"/>
<evidence type="ECO:0000313" key="10">
    <source>
        <dbReference type="EMBL" id="CAE8585484.1"/>
    </source>
</evidence>
<keyword evidence="6 7" id="KW-0114">cAMP</keyword>
<dbReference type="GO" id="GO:0034236">
    <property type="term" value="F:protein kinase A catalytic subunit binding"/>
    <property type="evidence" value="ECO:0007669"/>
    <property type="project" value="TreeGrafter"/>
</dbReference>
<protein>
    <recommendedName>
        <fullName evidence="9">Cyclic nucleotide-binding domain-containing protein</fullName>
    </recommendedName>
</protein>
<dbReference type="InterPro" id="IPR018490">
    <property type="entry name" value="cNMP-bd_dom_sf"/>
</dbReference>
<keyword evidence="11" id="KW-1185">Reference proteome</keyword>
<dbReference type="PROSITE" id="PS00888">
    <property type="entry name" value="CNMP_BINDING_1"/>
    <property type="match status" value="2"/>
</dbReference>
<dbReference type="GO" id="GO:0004862">
    <property type="term" value="F:cAMP-dependent protein kinase inhibitor activity"/>
    <property type="evidence" value="ECO:0007669"/>
    <property type="project" value="TreeGrafter"/>
</dbReference>
<evidence type="ECO:0000256" key="8">
    <source>
        <dbReference type="SAM" id="MobiDB-lite"/>
    </source>
</evidence>
<dbReference type="PANTHER" id="PTHR11635:SF152">
    <property type="entry name" value="CAMP-DEPENDENT PROTEIN KINASE TYPE I REGULATORY SUBUNIT-RELATED"/>
    <property type="match status" value="1"/>
</dbReference>
<feature type="region of interest" description="Disordered" evidence="8">
    <location>
        <begin position="1"/>
        <end position="28"/>
    </location>
</feature>
<name>A0A813DIZ2_POLGL</name>
<dbReference type="InterPro" id="IPR050503">
    <property type="entry name" value="cAMP-dep_PK_reg_su-like"/>
</dbReference>
<dbReference type="InterPro" id="IPR018488">
    <property type="entry name" value="cNMP-bd_CS"/>
</dbReference>
<dbReference type="SMART" id="SM00100">
    <property type="entry name" value="cNMP"/>
    <property type="match status" value="2"/>
</dbReference>
<dbReference type="GO" id="GO:0005829">
    <property type="term" value="C:cytosol"/>
    <property type="evidence" value="ECO:0007669"/>
    <property type="project" value="TreeGrafter"/>
</dbReference>
<comment type="similarity">
    <text evidence="1">Belongs to the cAMP-dependent kinase regulatory chain family.</text>
</comment>
<reference evidence="10" key="1">
    <citation type="submission" date="2021-02" db="EMBL/GenBank/DDBJ databases">
        <authorList>
            <person name="Dougan E. K."/>
            <person name="Rhodes N."/>
            <person name="Thang M."/>
            <person name="Chan C."/>
        </authorList>
    </citation>
    <scope>NUCLEOTIDE SEQUENCE</scope>
</reference>
<dbReference type="PRINTS" id="PR00103">
    <property type="entry name" value="CAMPKINASE"/>
</dbReference>
<dbReference type="GO" id="GO:0005952">
    <property type="term" value="C:cAMP-dependent protein kinase complex"/>
    <property type="evidence" value="ECO:0007669"/>
    <property type="project" value="InterPro"/>
</dbReference>
<feature type="binding site" evidence="7">
    <location>
        <position position="271"/>
    </location>
    <ligand>
        <name>3',5'-cyclic AMP</name>
        <dbReference type="ChEBI" id="CHEBI:58165"/>
        <label>2</label>
    </ligand>
</feature>
<dbReference type="Gene3D" id="2.60.120.10">
    <property type="entry name" value="Jelly Rolls"/>
    <property type="match status" value="2"/>
</dbReference>
<feature type="binding site" evidence="7">
    <location>
        <position position="149"/>
    </location>
    <ligand>
        <name>3',5'-cyclic AMP</name>
        <dbReference type="ChEBI" id="CHEBI:58165"/>
        <label>1</label>
    </ligand>
</feature>
<evidence type="ECO:0000313" key="11">
    <source>
        <dbReference type="Proteomes" id="UP000654075"/>
    </source>
</evidence>
<dbReference type="SUPFAM" id="SSF51206">
    <property type="entry name" value="cAMP-binding domain-like"/>
    <property type="match status" value="2"/>
</dbReference>
<keyword evidence="3 7" id="KW-0116">cAMP-binding</keyword>
<organism evidence="10 11">
    <name type="scientific">Polarella glacialis</name>
    <name type="common">Dinoflagellate</name>
    <dbReference type="NCBI Taxonomy" id="89957"/>
    <lineage>
        <taxon>Eukaryota</taxon>
        <taxon>Sar</taxon>
        <taxon>Alveolata</taxon>
        <taxon>Dinophyceae</taxon>
        <taxon>Suessiales</taxon>
        <taxon>Suessiaceae</taxon>
        <taxon>Polarella</taxon>
    </lineage>
</organism>